<dbReference type="InterPro" id="IPR043128">
    <property type="entry name" value="Rev_trsase/Diguanyl_cyclase"/>
</dbReference>
<feature type="transmembrane region" description="Helical" evidence="1">
    <location>
        <begin position="36"/>
        <end position="59"/>
    </location>
</feature>
<dbReference type="Gene3D" id="3.30.450.40">
    <property type="match status" value="3"/>
</dbReference>
<dbReference type="InterPro" id="IPR003018">
    <property type="entry name" value="GAF"/>
</dbReference>
<dbReference type="FunFam" id="3.30.70.270:FF:000001">
    <property type="entry name" value="Diguanylate cyclase domain protein"/>
    <property type="match status" value="1"/>
</dbReference>
<dbReference type="SMART" id="SM00065">
    <property type="entry name" value="GAF"/>
    <property type="match status" value="3"/>
</dbReference>
<keyword evidence="1" id="KW-0812">Transmembrane</keyword>
<evidence type="ECO:0000313" key="4">
    <source>
        <dbReference type="Proteomes" id="UP000265341"/>
    </source>
</evidence>
<sequence length="753" mass="82823">MGSVRKSAWMIAAVGLGLHLLAQTGALRLAFPEAWLMIALATLTSVLGYRWVVPLVAGASLLDALLGARRFLLELVALYGISSLLAAWFGARLRRAYAERKRSSRLISLLVRGQKEFYGLSTRSAVLEALPTILEEYGQGHVSVWEPEAEGGGFRRVAASRSFPQDCHVIAGDGIVGQAFGEKRPVYLSDVRSNPRYLPASASGSWPLCELALPLLEQGEAIGVLNLEYPEPLGQESRQALMHFAQGVSRHLDHLSERSTLALLAELNRAVYSAQDLAGLGERALALLGQVFELDGGSLVQQDGSRLRALAFWGDLAPQERALLEEGIPFGQGLAWEVLRTGQPLFSDHYASEARALPVLKASGVQALLLHPVALPGAQRVRFLLGFQTRRRRRWRQSEKEMLARACRVVGLALEGVLERQRIKTLLSLQQSVLELSPEAAYGQILQTAVAMVPGAEAGSLLVWKDGAFEFRATQGYDLEGLRGVRFSLEQQRAWHDDPAGWQRGLPRIRSSALTEASLETGLPEDKKEQARLEEIKANLHLPIRYAEEVLALLNLDNLHDPSAFDHDSLHAAQLFAPVVATLLHDLRYRQRLEEAALTDVLTGLSNRRAFDLRLAEELERARRYAYPLSLLVMDLSGFKAINDRLGHKQGDQALQAVASTLKKQRRNGDSLYRWGGDEFAAILPHADLEGAIAAATRYHRAIGALEIGGMRLGVNIGAACFPKEAQDAEALLHLADERMYQAKSRKVPLAMD</sequence>
<keyword evidence="1" id="KW-1133">Transmembrane helix</keyword>
<dbReference type="InterPro" id="IPR029787">
    <property type="entry name" value="Nucleotide_cyclase"/>
</dbReference>
<feature type="domain" description="GGDEF" evidence="2">
    <location>
        <begin position="627"/>
        <end position="753"/>
    </location>
</feature>
<dbReference type="SUPFAM" id="SSF55781">
    <property type="entry name" value="GAF domain-like"/>
    <property type="match status" value="3"/>
</dbReference>
<dbReference type="PANTHER" id="PTHR45138:SF9">
    <property type="entry name" value="DIGUANYLATE CYCLASE DGCM-RELATED"/>
    <property type="match status" value="1"/>
</dbReference>
<dbReference type="GO" id="GO:0043709">
    <property type="term" value="P:cell adhesion involved in single-species biofilm formation"/>
    <property type="evidence" value="ECO:0007669"/>
    <property type="project" value="TreeGrafter"/>
</dbReference>
<gene>
    <name evidence="3" type="primary">cph2_1</name>
    <name evidence="3" type="ORF">Mrose_00633</name>
</gene>
<reference evidence="3 4" key="1">
    <citation type="submission" date="2018-08" db="EMBL/GenBank/DDBJ databases">
        <title>Meiothermus roseus NBRC 110900 genome sequencing project.</title>
        <authorList>
            <person name="Da Costa M.S."/>
            <person name="Albuquerque L."/>
            <person name="Raposo P."/>
            <person name="Froufe H.J.C."/>
            <person name="Barroso C.S."/>
            <person name="Egas C."/>
        </authorList>
    </citation>
    <scope>NUCLEOTIDE SEQUENCE [LARGE SCALE GENOMIC DNA]</scope>
    <source>
        <strain evidence="3 4">NBRC 110900</strain>
    </source>
</reference>
<name>A0A399EYY9_9DEIN</name>
<dbReference type="Gene3D" id="3.30.70.270">
    <property type="match status" value="1"/>
</dbReference>
<organism evidence="3 4">
    <name type="scientific">Calidithermus roseus</name>
    <dbReference type="NCBI Taxonomy" id="1644118"/>
    <lineage>
        <taxon>Bacteria</taxon>
        <taxon>Thermotogati</taxon>
        <taxon>Deinococcota</taxon>
        <taxon>Deinococci</taxon>
        <taxon>Thermales</taxon>
        <taxon>Thermaceae</taxon>
        <taxon>Calidithermus</taxon>
    </lineage>
</organism>
<dbReference type="AlphaFoldDB" id="A0A399EYY9"/>
<keyword evidence="1" id="KW-0472">Membrane</keyword>
<accession>A0A399EYY9</accession>
<dbReference type="InterPro" id="IPR050469">
    <property type="entry name" value="Diguanylate_Cyclase"/>
</dbReference>
<dbReference type="Proteomes" id="UP000265341">
    <property type="component" value="Unassembled WGS sequence"/>
</dbReference>
<dbReference type="InterPro" id="IPR000160">
    <property type="entry name" value="GGDEF_dom"/>
</dbReference>
<dbReference type="GO" id="GO:0052621">
    <property type="term" value="F:diguanylate cyclase activity"/>
    <property type="evidence" value="ECO:0007669"/>
    <property type="project" value="TreeGrafter"/>
</dbReference>
<evidence type="ECO:0000259" key="2">
    <source>
        <dbReference type="PROSITE" id="PS50887"/>
    </source>
</evidence>
<dbReference type="SUPFAM" id="SSF55073">
    <property type="entry name" value="Nucleotide cyclase"/>
    <property type="match status" value="1"/>
</dbReference>
<dbReference type="Pfam" id="PF13185">
    <property type="entry name" value="GAF_2"/>
    <property type="match status" value="2"/>
</dbReference>
<dbReference type="Pfam" id="PF00990">
    <property type="entry name" value="GGDEF"/>
    <property type="match status" value="1"/>
</dbReference>
<dbReference type="InterPro" id="IPR029016">
    <property type="entry name" value="GAF-like_dom_sf"/>
</dbReference>
<dbReference type="NCBIfam" id="TIGR00254">
    <property type="entry name" value="GGDEF"/>
    <property type="match status" value="1"/>
</dbReference>
<comment type="caution">
    <text evidence="3">The sequence shown here is derived from an EMBL/GenBank/DDBJ whole genome shotgun (WGS) entry which is preliminary data.</text>
</comment>
<dbReference type="GO" id="GO:0005886">
    <property type="term" value="C:plasma membrane"/>
    <property type="evidence" value="ECO:0007669"/>
    <property type="project" value="TreeGrafter"/>
</dbReference>
<dbReference type="EMBL" id="QWLA01000007">
    <property type="protein sequence ID" value="RIH88805.1"/>
    <property type="molecule type" value="Genomic_DNA"/>
</dbReference>
<dbReference type="CDD" id="cd01949">
    <property type="entry name" value="GGDEF"/>
    <property type="match status" value="1"/>
</dbReference>
<protein>
    <submittedName>
        <fullName evidence="3">Phytochrome-like protein cph2</fullName>
    </submittedName>
</protein>
<dbReference type="SMART" id="SM00267">
    <property type="entry name" value="GGDEF"/>
    <property type="match status" value="1"/>
</dbReference>
<evidence type="ECO:0000256" key="1">
    <source>
        <dbReference type="SAM" id="Phobius"/>
    </source>
</evidence>
<dbReference type="PANTHER" id="PTHR45138">
    <property type="entry name" value="REGULATORY COMPONENTS OF SENSORY TRANSDUCTION SYSTEM"/>
    <property type="match status" value="1"/>
</dbReference>
<keyword evidence="4" id="KW-1185">Reference proteome</keyword>
<evidence type="ECO:0000313" key="3">
    <source>
        <dbReference type="EMBL" id="RIH88805.1"/>
    </source>
</evidence>
<dbReference type="PROSITE" id="PS50887">
    <property type="entry name" value="GGDEF"/>
    <property type="match status" value="1"/>
</dbReference>
<feature type="transmembrane region" description="Helical" evidence="1">
    <location>
        <begin position="71"/>
        <end position="91"/>
    </location>
</feature>
<proteinExistence type="predicted"/>
<dbReference type="OrthoDB" id="9805474at2"/>
<dbReference type="GO" id="GO:1902201">
    <property type="term" value="P:negative regulation of bacterial-type flagellum-dependent cell motility"/>
    <property type="evidence" value="ECO:0007669"/>
    <property type="project" value="TreeGrafter"/>
</dbReference>